<evidence type="ECO:0000256" key="2">
    <source>
        <dbReference type="SAM" id="Coils"/>
    </source>
</evidence>
<protein>
    <recommendedName>
        <fullName evidence="4">Nephrocystin 3-like N-terminal domain-containing protein</fullName>
    </recommendedName>
</protein>
<reference evidence="5 6" key="1">
    <citation type="journal article" date="2021" name="Nat. Commun.">
        <title>Genetic determinants of endophytism in the Arabidopsis root mycobiome.</title>
        <authorList>
            <person name="Mesny F."/>
            <person name="Miyauchi S."/>
            <person name="Thiergart T."/>
            <person name="Pickel B."/>
            <person name="Atanasova L."/>
            <person name="Karlsson M."/>
            <person name="Huettel B."/>
            <person name="Barry K.W."/>
            <person name="Haridas S."/>
            <person name="Chen C."/>
            <person name="Bauer D."/>
            <person name="Andreopoulos W."/>
            <person name="Pangilinan J."/>
            <person name="LaButti K."/>
            <person name="Riley R."/>
            <person name="Lipzen A."/>
            <person name="Clum A."/>
            <person name="Drula E."/>
            <person name="Henrissat B."/>
            <person name="Kohler A."/>
            <person name="Grigoriev I.V."/>
            <person name="Martin F.M."/>
            <person name="Hacquard S."/>
        </authorList>
    </citation>
    <scope>NUCLEOTIDE SEQUENCE [LARGE SCALE GENOMIC DNA]</scope>
    <source>
        <strain evidence="5 6">MPI-SDFR-AT-0080</strain>
    </source>
</reference>
<dbReference type="InterPro" id="IPR056884">
    <property type="entry name" value="NPHP3-like_N"/>
</dbReference>
<feature type="domain" description="Nephrocystin 3-like N-terminal" evidence="4">
    <location>
        <begin position="393"/>
        <end position="539"/>
    </location>
</feature>
<keyword evidence="1" id="KW-0677">Repeat</keyword>
<dbReference type="Pfam" id="PF24883">
    <property type="entry name" value="NPHP3_N"/>
    <property type="match status" value="1"/>
</dbReference>
<dbReference type="PANTHER" id="PTHR40619:SF3">
    <property type="entry name" value="FUNGAL STAND N-TERMINAL GOODBYE DOMAIN-CONTAINING PROTEIN"/>
    <property type="match status" value="1"/>
</dbReference>
<keyword evidence="6" id="KW-1185">Reference proteome</keyword>
<evidence type="ECO:0000256" key="3">
    <source>
        <dbReference type="SAM" id="MobiDB-lite"/>
    </source>
</evidence>
<organism evidence="5 6">
    <name type="scientific">Macrophomina phaseolina</name>
    <dbReference type="NCBI Taxonomy" id="35725"/>
    <lineage>
        <taxon>Eukaryota</taxon>
        <taxon>Fungi</taxon>
        <taxon>Dikarya</taxon>
        <taxon>Ascomycota</taxon>
        <taxon>Pezizomycotina</taxon>
        <taxon>Dothideomycetes</taxon>
        <taxon>Dothideomycetes incertae sedis</taxon>
        <taxon>Botryosphaeriales</taxon>
        <taxon>Botryosphaeriaceae</taxon>
        <taxon>Macrophomina</taxon>
    </lineage>
</organism>
<evidence type="ECO:0000313" key="6">
    <source>
        <dbReference type="Proteomes" id="UP000774617"/>
    </source>
</evidence>
<gene>
    <name evidence="5" type="ORF">B0J12DRAFT_306045</name>
</gene>
<evidence type="ECO:0000259" key="4">
    <source>
        <dbReference type="Pfam" id="PF24883"/>
    </source>
</evidence>
<evidence type="ECO:0000313" key="5">
    <source>
        <dbReference type="EMBL" id="KAH7032404.1"/>
    </source>
</evidence>
<name>A0ABQ8FXD9_9PEZI</name>
<dbReference type="Proteomes" id="UP000774617">
    <property type="component" value="Unassembled WGS sequence"/>
</dbReference>
<accession>A0ABQ8FXD9</accession>
<feature type="region of interest" description="Disordered" evidence="3">
    <location>
        <begin position="329"/>
        <end position="351"/>
    </location>
</feature>
<dbReference type="EMBL" id="JAGTJR010000040">
    <property type="protein sequence ID" value="KAH7032404.1"/>
    <property type="molecule type" value="Genomic_DNA"/>
</dbReference>
<proteinExistence type="predicted"/>
<evidence type="ECO:0000256" key="1">
    <source>
        <dbReference type="ARBA" id="ARBA00022737"/>
    </source>
</evidence>
<dbReference type="PANTHER" id="PTHR40619">
    <property type="entry name" value="FUNGAL STAND N-TERMINAL GOODBYE DOMAIN-CONTAINING PROTEIN"/>
    <property type="match status" value="1"/>
</dbReference>
<comment type="caution">
    <text evidence="5">The sequence shown here is derived from an EMBL/GenBank/DDBJ whole genome shotgun (WGS) entry which is preliminary data.</text>
</comment>
<feature type="coiled-coil region" evidence="2">
    <location>
        <begin position="235"/>
        <end position="262"/>
    </location>
</feature>
<sequence length="626" mass="69959">MTAAAPSMRNRDQAVSFIENRTVLGDAIQHDAGLQLWAGISDDSEGNRRRQIWAEAEIEKEALAQAIENYQTKVLKKAGKSDVRQTKWNGMMKQVQEAVKLYENDKMTGVKGKVKWALHRIRDGSKTMEHWCNLLPGGDYGGTIAGVFSMLATAASKSHDVRESIFEAAQDVPDYIRATGDYLDIYEINRMDELEEKSAELCKAILVLFRLIMQHLTVSSARRMVSAAVQGDSYGEDLQNSKEQVERLAKKIRREAKIIEYKRISEVLGQTREIAAGLKRAEASYSRIENMLKDGSVPLADIGKCLQALLSSSQNFNVKTGQVREGAARPLLPGSSSHITHHRTRQKSISDSKKDTKRFLKLLQFEQERHEEDLETCTDLHASFDLRSLDEATWVVQSEELQLWLALPESRDLLINGNRSDSLELLSPLSVVCSELVRVCSIPKDTIVVSYFCGLHTDYDTDEGAGFAGMIASLLGQIVHQSKTDEYSLNLSLTEEDREGLRELDLECLCSLFENVVRQLPKDRIFYCIIDGVSLYEAREGSRGSEDAVYTLKRLYEIVDGARGKNAAPVKLLLTCPGESLNAGDPEMGFSVEAGEILNVDCVDGDRQGVWQMEELEESVCKSRSS</sequence>
<keyword evidence="2" id="KW-0175">Coiled coil</keyword>